<feature type="compositionally biased region" description="Polar residues" evidence="1">
    <location>
        <begin position="25"/>
        <end position="35"/>
    </location>
</feature>
<organism evidence="2">
    <name type="scientific">Alexandrium monilatum</name>
    <dbReference type="NCBI Taxonomy" id="311494"/>
    <lineage>
        <taxon>Eukaryota</taxon>
        <taxon>Sar</taxon>
        <taxon>Alveolata</taxon>
        <taxon>Dinophyceae</taxon>
        <taxon>Gonyaulacales</taxon>
        <taxon>Pyrocystaceae</taxon>
        <taxon>Alexandrium</taxon>
    </lineage>
</organism>
<accession>A0A7S4Q2U9</accession>
<evidence type="ECO:0000256" key="1">
    <source>
        <dbReference type="SAM" id="MobiDB-lite"/>
    </source>
</evidence>
<evidence type="ECO:0000313" key="2">
    <source>
        <dbReference type="EMBL" id="CAE4570716.1"/>
    </source>
</evidence>
<gene>
    <name evidence="2" type="ORF">AMON00008_LOCUS10335</name>
</gene>
<dbReference type="EMBL" id="HBNR01015739">
    <property type="protein sequence ID" value="CAE4570716.1"/>
    <property type="molecule type" value="Transcribed_RNA"/>
</dbReference>
<feature type="compositionally biased region" description="Low complexity" evidence="1">
    <location>
        <begin position="57"/>
        <end position="69"/>
    </location>
</feature>
<reference evidence="2" key="1">
    <citation type="submission" date="2021-01" db="EMBL/GenBank/DDBJ databases">
        <authorList>
            <person name="Corre E."/>
            <person name="Pelletier E."/>
            <person name="Niang G."/>
            <person name="Scheremetjew M."/>
            <person name="Finn R."/>
            <person name="Kale V."/>
            <person name="Holt S."/>
            <person name="Cochrane G."/>
            <person name="Meng A."/>
            <person name="Brown T."/>
            <person name="Cohen L."/>
        </authorList>
    </citation>
    <scope>NUCLEOTIDE SEQUENCE</scope>
    <source>
        <strain evidence="2">CCMP3105</strain>
    </source>
</reference>
<feature type="region of interest" description="Disordered" evidence="1">
    <location>
        <begin position="1"/>
        <end position="78"/>
    </location>
</feature>
<sequence>MLTEAPPAKVARLSFREGRHAEAGSSAQTRGSSARDSGPGGGLRRALQAWAAERRSGSAPPAAAPSAAGTKEVLREATEEMVLADRLGRLGHRTEQDGGPEPPRSVVDAMSRARALLQHFWASKWSEAAMRSRLVREMASLASMFDEWQKAPQGLGAVSRDGGGRGGPLARRGARSFLSPIRRAIDIQGSG</sequence>
<name>A0A7S4Q2U9_9DINO</name>
<dbReference type="AlphaFoldDB" id="A0A7S4Q2U9"/>
<proteinExistence type="predicted"/>
<protein>
    <submittedName>
        <fullName evidence="2">Uncharacterized protein</fullName>
    </submittedName>
</protein>